<feature type="non-terminal residue" evidence="2">
    <location>
        <position position="1"/>
    </location>
</feature>
<sequence>ISLQGGSLPPGTATAGTLEARFLASAVTNPQTLHSTVENSGSSGNSHGFVAHTQSNMTESFIGNIGHKKNGSSDIVSSNNAGAEIVSQHAN</sequence>
<organism evidence="2">
    <name type="scientific">Arion vulgaris</name>
    <dbReference type="NCBI Taxonomy" id="1028688"/>
    <lineage>
        <taxon>Eukaryota</taxon>
        <taxon>Metazoa</taxon>
        <taxon>Spiralia</taxon>
        <taxon>Lophotrochozoa</taxon>
        <taxon>Mollusca</taxon>
        <taxon>Gastropoda</taxon>
        <taxon>Heterobranchia</taxon>
        <taxon>Euthyneura</taxon>
        <taxon>Panpulmonata</taxon>
        <taxon>Eupulmonata</taxon>
        <taxon>Stylommatophora</taxon>
        <taxon>Helicina</taxon>
        <taxon>Arionoidea</taxon>
        <taxon>Arionidae</taxon>
        <taxon>Arion</taxon>
    </lineage>
</organism>
<dbReference type="AlphaFoldDB" id="A0A0B6XUR8"/>
<feature type="non-terminal residue" evidence="2">
    <location>
        <position position="91"/>
    </location>
</feature>
<accession>A0A0B6XUR8</accession>
<feature type="compositionally biased region" description="Polar residues" evidence="1">
    <location>
        <begin position="72"/>
        <end position="81"/>
    </location>
</feature>
<proteinExistence type="predicted"/>
<dbReference type="EMBL" id="HACG01000155">
    <property type="protein sequence ID" value="CEK47020.1"/>
    <property type="molecule type" value="Transcribed_RNA"/>
</dbReference>
<feature type="region of interest" description="Disordered" evidence="1">
    <location>
        <begin position="62"/>
        <end position="91"/>
    </location>
</feature>
<evidence type="ECO:0000256" key="1">
    <source>
        <dbReference type="SAM" id="MobiDB-lite"/>
    </source>
</evidence>
<name>A0A0B6XUR8_9EUPU</name>
<reference evidence="2" key="1">
    <citation type="submission" date="2014-12" db="EMBL/GenBank/DDBJ databases">
        <title>Insight into the proteome of Arion vulgaris.</title>
        <authorList>
            <person name="Aradska J."/>
            <person name="Bulat T."/>
            <person name="Smidak R."/>
            <person name="Sarate P."/>
            <person name="Gangsoo J."/>
            <person name="Sialana F."/>
            <person name="Bilban M."/>
            <person name="Lubec G."/>
        </authorList>
    </citation>
    <scope>NUCLEOTIDE SEQUENCE</scope>
    <source>
        <tissue evidence="2">Skin</tissue>
    </source>
</reference>
<evidence type="ECO:0000313" key="2">
    <source>
        <dbReference type="EMBL" id="CEK47020.1"/>
    </source>
</evidence>
<protein>
    <submittedName>
        <fullName evidence="2">Uncharacterized protein</fullName>
    </submittedName>
</protein>
<gene>
    <name evidence="2" type="primary">ORF374</name>
</gene>